<name>A0A164L2K5_9CRUS</name>
<comment type="caution">
    <text evidence="1">The sequence shown here is derived from an EMBL/GenBank/DDBJ whole genome shotgun (WGS) entry which is preliminary data.</text>
</comment>
<dbReference type="AlphaFoldDB" id="A0A164L2K5"/>
<organism evidence="1 2">
    <name type="scientific">Daphnia magna</name>
    <dbReference type="NCBI Taxonomy" id="35525"/>
    <lineage>
        <taxon>Eukaryota</taxon>
        <taxon>Metazoa</taxon>
        <taxon>Ecdysozoa</taxon>
        <taxon>Arthropoda</taxon>
        <taxon>Crustacea</taxon>
        <taxon>Branchiopoda</taxon>
        <taxon>Diplostraca</taxon>
        <taxon>Cladocera</taxon>
        <taxon>Anomopoda</taxon>
        <taxon>Daphniidae</taxon>
        <taxon>Daphnia</taxon>
    </lineage>
</organism>
<evidence type="ECO:0000313" key="1">
    <source>
        <dbReference type="EMBL" id="KZS03740.1"/>
    </source>
</evidence>
<proteinExistence type="predicted"/>
<dbReference type="Proteomes" id="UP000076858">
    <property type="component" value="Unassembled WGS sequence"/>
</dbReference>
<sequence>MPSGIEEAKQILKAAAASAALSEENSVKWDLGKRWDCMNAIEKLQQKLSKMEVHSVLIMVAENPKKSPTRKMCTTGGFIDLCHNMPVGKAFALECLKFNPKWSNDSNYIDKRKKNSFIQHDKNQCSWFMSYFQHDIDNIKFETPNGNPHTRMWFRSKLW</sequence>
<evidence type="ECO:0000313" key="2">
    <source>
        <dbReference type="Proteomes" id="UP000076858"/>
    </source>
</evidence>
<keyword evidence="2" id="KW-1185">Reference proteome</keyword>
<dbReference type="EMBL" id="LRGB01003215">
    <property type="protein sequence ID" value="KZS03740.1"/>
    <property type="molecule type" value="Genomic_DNA"/>
</dbReference>
<accession>A0A164L2K5</accession>
<reference evidence="1 2" key="1">
    <citation type="submission" date="2016-03" db="EMBL/GenBank/DDBJ databases">
        <title>EvidentialGene: Evidence-directed Construction of Genes on Genomes.</title>
        <authorList>
            <person name="Gilbert D.G."/>
            <person name="Choi J.-H."/>
            <person name="Mockaitis K."/>
            <person name="Colbourne J."/>
            <person name="Pfrender M."/>
        </authorList>
    </citation>
    <scope>NUCLEOTIDE SEQUENCE [LARGE SCALE GENOMIC DNA]</scope>
    <source>
        <strain evidence="1 2">Xinb3</strain>
        <tissue evidence="1">Complete organism</tissue>
    </source>
</reference>
<protein>
    <submittedName>
        <fullName evidence="1">Uncharacterized protein</fullName>
    </submittedName>
</protein>
<gene>
    <name evidence="1" type="ORF">APZ42_033464</name>
</gene>